<gene>
    <name evidence="2" type="ORF">L596_024569</name>
</gene>
<reference evidence="2 3" key="2">
    <citation type="journal article" date="2019" name="G3 (Bethesda)">
        <title>Hybrid Assembly of the Genome of the Entomopathogenic Nematode Steinernema carpocapsae Identifies the X-Chromosome.</title>
        <authorList>
            <person name="Serra L."/>
            <person name="Macchietto M."/>
            <person name="Macias-Munoz A."/>
            <person name="McGill C.J."/>
            <person name="Rodriguez I.M."/>
            <person name="Rodriguez B."/>
            <person name="Murad R."/>
            <person name="Mortazavi A."/>
        </authorList>
    </citation>
    <scope>NUCLEOTIDE SEQUENCE [LARGE SCALE GENOMIC DNA]</scope>
    <source>
        <strain evidence="2 3">ALL</strain>
    </source>
</reference>
<name>A0A4U5MH53_STECR</name>
<accession>A0A4U5MH53</accession>
<evidence type="ECO:0000256" key="1">
    <source>
        <dbReference type="SAM" id="MobiDB-lite"/>
    </source>
</evidence>
<organism evidence="2 3">
    <name type="scientific">Steinernema carpocapsae</name>
    <name type="common">Entomopathogenic nematode</name>
    <dbReference type="NCBI Taxonomy" id="34508"/>
    <lineage>
        <taxon>Eukaryota</taxon>
        <taxon>Metazoa</taxon>
        <taxon>Ecdysozoa</taxon>
        <taxon>Nematoda</taxon>
        <taxon>Chromadorea</taxon>
        <taxon>Rhabditida</taxon>
        <taxon>Tylenchina</taxon>
        <taxon>Panagrolaimomorpha</taxon>
        <taxon>Strongyloidoidea</taxon>
        <taxon>Steinernematidae</taxon>
        <taxon>Steinernema</taxon>
    </lineage>
</organism>
<dbReference type="AlphaFoldDB" id="A0A4U5MH53"/>
<feature type="region of interest" description="Disordered" evidence="1">
    <location>
        <begin position="63"/>
        <end position="85"/>
    </location>
</feature>
<reference evidence="2 3" key="1">
    <citation type="journal article" date="2015" name="Genome Biol.">
        <title>Comparative genomics of Steinernema reveals deeply conserved gene regulatory networks.</title>
        <authorList>
            <person name="Dillman A.R."/>
            <person name="Macchietto M."/>
            <person name="Porter C.F."/>
            <person name="Rogers A."/>
            <person name="Williams B."/>
            <person name="Antoshechkin I."/>
            <person name="Lee M.M."/>
            <person name="Goodwin Z."/>
            <person name="Lu X."/>
            <person name="Lewis E.E."/>
            <person name="Goodrich-Blair H."/>
            <person name="Stock S.P."/>
            <person name="Adams B.J."/>
            <person name="Sternberg P.W."/>
            <person name="Mortazavi A."/>
        </authorList>
    </citation>
    <scope>NUCLEOTIDE SEQUENCE [LARGE SCALE GENOMIC DNA]</scope>
    <source>
        <strain evidence="2 3">ALL</strain>
    </source>
</reference>
<evidence type="ECO:0000313" key="2">
    <source>
        <dbReference type="EMBL" id="TKR68608.1"/>
    </source>
</evidence>
<dbReference type="Proteomes" id="UP000298663">
    <property type="component" value="Unassembled WGS sequence"/>
</dbReference>
<sequence>MTPSKNQSITKSQLFVSKTVICMIHQYIKVAFFGRRIARKRIAAITSALRALKRQILSAHRFPPITNLSSPPRRHRSDHPNPAPQ</sequence>
<keyword evidence="3" id="KW-1185">Reference proteome</keyword>
<dbReference type="EMBL" id="AZBU02000008">
    <property type="protein sequence ID" value="TKR68608.1"/>
    <property type="molecule type" value="Genomic_DNA"/>
</dbReference>
<proteinExistence type="predicted"/>
<evidence type="ECO:0000313" key="3">
    <source>
        <dbReference type="Proteomes" id="UP000298663"/>
    </source>
</evidence>
<protein>
    <submittedName>
        <fullName evidence="2">Uncharacterized protein</fullName>
    </submittedName>
</protein>
<comment type="caution">
    <text evidence="2">The sequence shown here is derived from an EMBL/GenBank/DDBJ whole genome shotgun (WGS) entry which is preliminary data.</text>
</comment>